<dbReference type="GeneID" id="113398262"/>
<dbReference type="RefSeq" id="XP_026492701.2">
    <property type="nucleotide sequence ID" value="XM_026636916.2"/>
</dbReference>
<evidence type="ECO:0000256" key="1">
    <source>
        <dbReference type="SAM" id="SignalP"/>
    </source>
</evidence>
<feature type="chain" id="PRO_5045020291" evidence="1">
    <location>
        <begin position="26"/>
        <end position="164"/>
    </location>
</feature>
<evidence type="ECO:0000313" key="2">
    <source>
        <dbReference type="Proteomes" id="UP001652626"/>
    </source>
</evidence>
<feature type="signal peptide" evidence="1">
    <location>
        <begin position="1"/>
        <end position="25"/>
    </location>
</feature>
<evidence type="ECO:0000313" key="4">
    <source>
        <dbReference type="RefSeq" id="XP_064072665.1"/>
    </source>
</evidence>
<evidence type="ECO:0000313" key="3">
    <source>
        <dbReference type="RefSeq" id="XP_026492701.2"/>
    </source>
</evidence>
<accession>A0A8B8I932</accession>
<keyword evidence="1" id="KW-0732">Signal</keyword>
<reference evidence="2 3" key="1">
    <citation type="submission" date="2025-05" db="UniProtKB">
        <authorList>
            <consortium name="RefSeq"/>
        </authorList>
    </citation>
    <scope>NUCLEOTIDE SEQUENCE [LARGE SCALE GENOMIC DNA]</scope>
    <source>
        <tissue evidence="3 4">Whole body</tissue>
    </source>
</reference>
<dbReference type="RefSeq" id="XP_064072665.1">
    <property type="nucleotide sequence ID" value="XM_064216595.1"/>
</dbReference>
<organism evidence="2 3">
    <name type="scientific">Vanessa tameamea</name>
    <name type="common">Kamehameha butterfly</name>
    <dbReference type="NCBI Taxonomy" id="334116"/>
    <lineage>
        <taxon>Eukaryota</taxon>
        <taxon>Metazoa</taxon>
        <taxon>Ecdysozoa</taxon>
        <taxon>Arthropoda</taxon>
        <taxon>Hexapoda</taxon>
        <taxon>Insecta</taxon>
        <taxon>Pterygota</taxon>
        <taxon>Neoptera</taxon>
        <taxon>Endopterygota</taxon>
        <taxon>Lepidoptera</taxon>
        <taxon>Glossata</taxon>
        <taxon>Ditrysia</taxon>
        <taxon>Papilionoidea</taxon>
        <taxon>Nymphalidae</taxon>
        <taxon>Nymphalinae</taxon>
        <taxon>Vanessa</taxon>
    </lineage>
</organism>
<dbReference type="OMA" id="ATKPKWG"/>
<keyword evidence="2" id="KW-1185">Reference proteome</keyword>
<gene>
    <name evidence="3 4" type="primary">LOC113398262</name>
</gene>
<name>A0A8B8I932_VANTA</name>
<protein>
    <submittedName>
        <fullName evidence="3 4">Uncharacterized protein LOC113398262</fullName>
    </submittedName>
</protein>
<dbReference type="OrthoDB" id="6623312at2759"/>
<sequence>MAQYYTSFTLATFIIVVAVAPLVTSQPPLADASIGKDRALRVSLLKAGKNVATKPKWGFFGTVFNLILEQINDTKSAYGQISELVNNQFVDDNTVVTMAPETPNGTTATPKITRSEFLKILDRNLKGLARLRNLEWRESRKDSWSNMQGYWSELFGGKKARSVG</sequence>
<proteinExistence type="predicted"/>
<dbReference type="AlphaFoldDB" id="A0A8B8I932"/>
<dbReference type="Proteomes" id="UP001652626">
    <property type="component" value="Chromosome 2"/>
</dbReference>